<accession>A0A0G4PJZ5</accession>
<dbReference type="Proteomes" id="UP000053732">
    <property type="component" value="Unassembled WGS sequence"/>
</dbReference>
<evidence type="ECO:0000313" key="2">
    <source>
        <dbReference type="EMBL" id="CRL26679.1"/>
    </source>
</evidence>
<keyword evidence="1" id="KW-0732">Signal</keyword>
<dbReference type="STRING" id="1429867.A0A0G4PJZ5"/>
<protein>
    <submittedName>
        <fullName evidence="2">Str. FM013</fullName>
    </submittedName>
</protein>
<evidence type="ECO:0000313" key="3">
    <source>
        <dbReference type="Proteomes" id="UP000053732"/>
    </source>
</evidence>
<gene>
    <name evidence="2" type="ORF">PCAMFM013_S019g000096</name>
</gene>
<name>A0A0G4PJZ5_PENC3</name>
<organism evidence="2 3">
    <name type="scientific">Penicillium camemberti (strain FM 013)</name>
    <dbReference type="NCBI Taxonomy" id="1429867"/>
    <lineage>
        <taxon>Eukaryota</taxon>
        <taxon>Fungi</taxon>
        <taxon>Dikarya</taxon>
        <taxon>Ascomycota</taxon>
        <taxon>Pezizomycotina</taxon>
        <taxon>Eurotiomycetes</taxon>
        <taxon>Eurotiomycetidae</taxon>
        <taxon>Eurotiales</taxon>
        <taxon>Aspergillaceae</taxon>
        <taxon>Penicillium</taxon>
    </lineage>
</organism>
<sequence length="338" mass="37643">MRRAATLLQLPLFLAAQALGREDINYKPDGNYRPRNVTGLDYYYYPWIGSYYNGSAVFTISDLKPRDKRIESEIEEEGELELCGQLQNITYTWSYPAILAITKIEPEDKRPENTNPIDVSLFTSYSNFTKYFSDYMDSGSMQDWDMPFIFESIEMSRYSYSATREKPDFNLTVAEDTGNGLPFRVIGGSELENNPLGGLQMNMSTCSGTEGWWGVGPISLGDDLDDISGVTNPTVQLTFDDSSASFSIQSWVVANTLGEEDEETIKVSARLTMEFLGRIDAARSDVLNKGTPVIWTPSMGFGNNSLSLDYESGAPAAAGVNIRHIWSILGAILVYIII</sequence>
<dbReference type="EMBL" id="HG793152">
    <property type="protein sequence ID" value="CRL26679.1"/>
    <property type="molecule type" value="Genomic_DNA"/>
</dbReference>
<dbReference type="AlphaFoldDB" id="A0A0G4PJZ5"/>
<reference evidence="2 3" key="1">
    <citation type="journal article" date="2014" name="Nat. Commun.">
        <title>Multiple recent horizontal transfers of a large genomic region in cheese making fungi.</title>
        <authorList>
            <person name="Cheeseman K."/>
            <person name="Ropars J."/>
            <person name="Renault P."/>
            <person name="Dupont J."/>
            <person name="Gouzy J."/>
            <person name="Branca A."/>
            <person name="Abraham A.L."/>
            <person name="Ceppi M."/>
            <person name="Conseiller E."/>
            <person name="Debuchy R."/>
            <person name="Malagnac F."/>
            <person name="Goarin A."/>
            <person name="Silar P."/>
            <person name="Lacoste S."/>
            <person name="Sallet E."/>
            <person name="Bensimon A."/>
            <person name="Giraud T."/>
            <person name="Brygoo Y."/>
        </authorList>
    </citation>
    <scope>NUCLEOTIDE SEQUENCE [LARGE SCALE GENOMIC DNA]</scope>
    <source>
        <strain evidence="3">FM 013</strain>
    </source>
</reference>
<keyword evidence="3" id="KW-1185">Reference proteome</keyword>
<feature type="chain" id="PRO_5005195741" evidence="1">
    <location>
        <begin position="21"/>
        <end position="338"/>
    </location>
</feature>
<proteinExistence type="predicted"/>
<feature type="signal peptide" evidence="1">
    <location>
        <begin position="1"/>
        <end position="20"/>
    </location>
</feature>
<evidence type="ECO:0000256" key="1">
    <source>
        <dbReference type="SAM" id="SignalP"/>
    </source>
</evidence>